<dbReference type="Proteomes" id="UP000016638">
    <property type="component" value="Unassembled WGS sequence"/>
</dbReference>
<dbReference type="eggNOG" id="COG4823">
    <property type="taxonomic scope" value="Bacteria"/>
</dbReference>
<dbReference type="InterPro" id="IPR011664">
    <property type="entry name" value="Abi_system_AbiD/AbiF-like"/>
</dbReference>
<name>U2UY27_9ACTN</name>
<dbReference type="Pfam" id="PF07751">
    <property type="entry name" value="Abi_2"/>
    <property type="match status" value="1"/>
</dbReference>
<evidence type="ECO:0000313" key="1">
    <source>
        <dbReference type="EMBL" id="ERL08017.1"/>
    </source>
</evidence>
<proteinExistence type="predicted"/>
<gene>
    <name evidence="1" type="ORF">HMPREF1316_2396</name>
</gene>
<dbReference type="RefSeq" id="WP_021726292.1">
    <property type="nucleotide sequence ID" value="NZ_AWEZ01000047.1"/>
</dbReference>
<evidence type="ECO:0000313" key="2">
    <source>
        <dbReference type="Proteomes" id="UP000016638"/>
    </source>
</evidence>
<reference evidence="1 2" key="1">
    <citation type="submission" date="2013-08" db="EMBL/GenBank/DDBJ databases">
        <authorList>
            <person name="Durkin A.S."/>
            <person name="Haft D.R."/>
            <person name="McCorrison J."/>
            <person name="Torralba M."/>
            <person name="Gillis M."/>
            <person name="Haft D.H."/>
            <person name="Methe B."/>
            <person name="Sutton G."/>
            <person name="Nelson K.E."/>
        </authorList>
    </citation>
    <scope>NUCLEOTIDE SEQUENCE [LARGE SCALE GENOMIC DNA]</scope>
    <source>
        <strain evidence="1 2">F0195</strain>
    </source>
</reference>
<accession>U2UY27</accession>
<organism evidence="1 2">
    <name type="scientific">Olsenella profusa F0195</name>
    <dbReference type="NCBI Taxonomy" id="1125712"/>
    <lineage>
        <taxon>Bacteria</taxon>
        <taxon>Bacillati</taxon>
        <taxon>Actinomycetota</taxon>
        <taxon>Coriobacteriia</taxon>
        <taxon>Coriobacteriales</taxon>
        <taxon>Atopobiaceae</taxon>
        <taxon>Olsenella</taxon>
    </lineage>
</organism>
<comment type="caution">
    <text evidence="1">The sequence shown here is derived from an EMBL/GenBank/DDBJ whole genome shotgun (WGS) entry which is preliminary data.</text>
</comment>
<dbReference type="STRING" id="1125712.HMPREF1316_2396"/>
<keyword evidence="2" id="KW-1185">Reference proteome</keyword>
<sequence>MSERDKPFKTIDEQIGILRSRGVIIGDEEGTRNLLLRNNYYSMINGYKEFFLDKDRCNKDVEVYRDGTRIEHIAALYRFDTMLRFSMTHCLLSAEKALKTVTVHAFCERHRGIDDYLDPASYCSKRDYSGKNYTKNLIRLLSTLQSLRDGRGRDRPYIEHYRTAYDGVPLWVLANALTFGNMSHFYDLQEISVQNEACRLLCMTIGANHLKARKLKRAYSILTDFRNICAHGGRLFCAKSGVRRDKRFIDMMKCLALVSTENESALALSSIAQAFVYLSPIDGLSEMVLEEMGFKGDDAMRAELKAEIDRQTEQFLRTGIV</sequence>
<protein>
    <submittedName>
        <fullName evidence="1">Abi-like protein</fullName>
    </submittedName>
</protein>
<dbReference type="AlphaFoldDB" id="U2UY27"/>
<dbReference type="EMBL" id="AWEZ01000047">
    <property type="protein sequence ID" value="ERL08017.1"/>
    <property type="molecule type" value="Genomic_DNA"/>
</dbReference>